<feature type="domain" description="Ferric siderophore reductase C-terminal" evidence="1">
    <location>
        <begin position="230"/>
        <end position="249"/>
    </location>
</feature>
<dbReference type="EMBL" id="BAABFC010000003">
    <property type="protein sequence ID" value="GAA4494454.1"/>
    <property type="molecule type" value="Genomic_DNA"/>
</dbReference>
<dbReference type="InterPro" id="IPR024726">
    <property type="entry name" value="FhuF_C"/>
</dbReference>
<evidence type="ECO:0000313" key="3">
    <source>
        <dbReference type="Proteomes" id="UP001501321"/>
    </source>
</evidence>
<comment type="caution">
    <text evidence="2">The sequence shown here is derived from an EMBL/GenBank/DDBJ whole genome shotgun (WGS) entry which is preliminary data.</text>
</comment>
<organism evidence="2 3">
    <name type="scientific">Pseudaeromonas paramecii</name>
    <dbReference type="NCBI Taxonomy" id="2138166"/>
    <lineage>
        <taxon>Bacteria</taxon>
        <taxon>Pseudomonadati</taxon>
        <taxon>Pseudomonadota</taxon>
        <taxon>Gammaproteobacteria</taxon>
        <taxon>Aeromonadales</taxon>
        <taxon>Aeromonadaceae</taxon>
        <taxon>Pseudaeromonas</taxon>
    </lineage>
</organism>
<dbReference type="Pfam" id="PF11575">
    <property type="entry name" value="FhuF_C"/>
    <property type="match status" value="1"/>
</dbReference>
<evidence type="ECO:0000259" key="1">
    <source>
        <dbReference type="Pfam" id="PF11575"/>
    </source>
</evidence>
<dbReference type="RefSeq" id="WP_345009934.1">
    <property type="nucleotide sequence ID" value="NZ_BAABFC010000003.1"/>
</dbReference>
<protein>
    <recommendedName>
        <fullName evidence="1">Ferric siderophore reductase C-terminal domain-containing protein</fullName>
    </recommendedName>
</protein>
<gene>
    <name evidence="2" type="ORF">GCM10023095_06070</name>
</gene>
<sequence length="260" mass="28642">MARLSFTPSPTRTAAPLMGVAANPWLASEADTRLAAVLLAYGRHHFADLPAVTDLAAWPEEQQEALASEWSRGLCFQVLLGQLNGWILTGHHQGDWHLALDETLRATLVQTRGPTGQSADPWPLLACGLWPWFAALSRVAACRPRVLWSNAACYWHWYLSAEPLAQALAELTPAQREPAECRRQAAQAYVLAREWPAVAAADPVSRLIGRNPLYQPVRLRCRGGVSEPMRRICCQRHRLPGLGLCPSCPQALPGLEESHV</sequence>
<keyword evidence="3" id="KW-1185">Reference proteome</keyword>
<dbReference type="Proteomes" id="UP001501321">
    <property type="component" value="Unassembled WGS sequence"/>
</dbReference>
<evidence type="ECO:0000313" key="2">
    <source>
        <dbReference type="EMBL" id="GAA4494454.1"/>
    </source>
</evidence>
<proteinExistence type="predicted"/>
<accession>A0ABP8PYR2</accession>
<reference evidence="3" key="1">
    <citation type="journal article" date="2019" name="Int. J. Syst. Evol. Microbiol.">
        <title>The Global Catalogue of Microorganisms (GCM) 10K type strain sequencing project: providing services to taxonomists for standard genome sequencing and annotation.</title>
        <authorList>
            <consortium name="The Broad Institute Genomics Platform"/>
            <consortium name="The Broad Institute Genome Sequencing Center for Infectious Disease"/>
            <person name="Wu L."/>
            <person name="Ma J."/>
        </authorList>
    </citation>
    <scope>NUCLEOTIDE SEQUENCE [LARGE SCALE GENOMIC DNA]</scope>
    <source>
        <strain evidence="3">JCM 32226</strain>
    </source>
</reference>
<name>A0ABP8PYR2_9GAMM</name>